<comment type="caution">
    <text evidence="1">The sequence shown here is derived from an EMBL/GenBank/DDBJ whole genome shotgun (WGS) entry which is preliminary data.</text>
</comment>
<name>A0ACC1TE40_9APHY</name>
<evidence type="ECO:0000313" key="1">
    <source>
        <dbReference type="EMBL" id="KAJ3558903.1"/>
    </source>
</evidence>
<evidence type="ECO:0000313" key="2">
    <source>
        <dbReference type="Proteomes" id="UP001148662"/>
    </source>
</evidence>
<dbReference type="EMBL" id="JANHOG010000059">
    <property type="protein sequence ID" value="KAJ3558903.1"/>
    <property type="molecule type" value="Genomic_DNA"/>
</dbReference>
<organism evidence="1 2">
    <name type="scientific">Phlebia brevispora</name>
    <dbReference type="NCBI Taxonomy" id="194682"/>
    <lineage>
        <taxon>Eukaryota</taxon>
        <taxon>Fungi</taxon>
        <taxon>Dikarya</taxon>
        <taxon>Basidiomycota</taxon>
        <taxon>Agaricomycotina</taxon>
        <taxon>Agaricomycetes</taxon>
        <taxon>Polyporales</taxon>
        <taxon>Meruliaceae</taxon>
        <taxon>Phlebia</taxon>
    </lineage>
</organism>
<proteinExistence type="predicted"/>
<sequence length="158" mass="18617">MTARRARSFHRRCRTEFDKPVAPPETLSLLRVLYGRLETSEDQRKRETEEYRAIIAEMATTCRTLQARIRVLETKQSMADEETRKRKELRRRTWQSSDSLSTSSKSPHSPCFELNPIPRHPQNFKVAIAEVASSIKDTPHLELRYDDEALLLKAWLWY</sequence>
<gene>
    <name evidence="1" type="ORF">NM688_g655</name>
</gene>
<protein>
    <submittedName>
        <fullName evidence="1">Uncharacterized protein</fullName>
    </submittedName>
</protein>
<accession>A0ACC1TE40</accession>
<dbReference type="Proteomes" id="UP001148662">
    <property type="component" value="Unassembled WGS sequence"/>
</dbReference>
<reference evidence="1" key="1">
    <citation type="submission" date="2022-07" db="EMBL/GenBank/DDBJ databases">
        <title>Genome Sequence of Phlebia brevispora.</title>
        <authorList>
            <person name="Buettner E."/>
        </authorList>
    </citation>
    <scope>NUCLEOTIDE SEQUENCE</scope>
    <source>
        <strain evidence="1">MPL23</strain>
    </source>
</reference>
<keyword evidence="2" id="KW-1185">Reference proteome</keyword>